<comment type="similarity">
    <text evidence="3 9">Belongs to the TrpC family.</text>
</comment>
<dbReference type="Gene3D" id="3.20.20.70">
    <property type="entry name" value="Aldolase class I"/>
    <property type="match status" value="1"/>
</dbReference>
<evidence type="ECO:0000256" key="1">
    <source>
        <dbReference type="ARBA" id="ARBA00001633"/>
    </source>
</evidence>
<keyword evidence="5 9" id="KW-0210">Decarboxylase</keyword>
<dbReference type="UniPathway" id="UPA00035">
    <property type="reaction ID" value="UER00043"/>
</dbReference>
<dbReference type="InterPro" id="IPR011060">
    <property type="entry name" value="RibuloseP-bd_barrel"/>
</dbReference>
<dbReference type="AlphaFoldDB" id="A0A1F4U4V7"/>
<keyword evidence="6 9" id="KW-0822">Tryptophan biosynthesis</keyword>
<dbReference type="GO" id="GO:0004640">
    <property type="term" value="F:phosphoribosylanthranilate isomerase activity"/>
    <property type="evidence" value="ECO:0007669"/>
    <property type="project" value="TreeGrafter"/>
</dbReference>
<evidence type="ECO:0000256" key="7">
    <source>
        <dbReference type="ARBA" id="ARBA00023141"/>
    </source>
</evidence>
<evidence type="ECO:0000259" key="10">
    <source>
        <dbReference type="Pfam" id="PF00218"/>
    </source>
</evidence>
<evidence type="ECO:0000256" key="4">
    <source>
        <dbReference type="ARBA" id="ARBA00022605"/>
    </source>
</evidence>
<evidence type="ECO:0000256" key="8">
    <source>
        <dbReference type="ARBA" id="ARBA00023239"/>
    </source>
</evidence>
<dbReference type="InterPro" id="IPR013798">
    <property type="entry name" value="Indole-3-glycerol_P_synth_dom"/>
</dbReference>
<dbReference type="NCBIfam" id="NF001377">
    <property type="entry name" value="PRK00278.2-4"/>
    <property type="match status" value="1"/>
</dbReference>
<evidence type="ECO:0000256" key="2">
    <source>
        <dbReference type="ARBA" id="ARBA00004696"/>
    </source>
</evidence>
<accession>A0A1F4U4V7</accession>
<evidence type="ECO:0000256" key="3">
    <source>
        <dbReference type="ARBA" id="ARBA00008737"/>
    </source>
</evidence>
<dbReference type="GO" id="GO:0004425">
    <property type="term" value="F:indole-3-glycerol-phosphate synthase activity"/>
    <property type="evidence" value="ECO:0007669"/>
    <property type="project" value="UniProtKB-UniRule"/>
</dbReference>
<proteinExistence type="inferred from homology"/>
<dbReference type="SUPFAM" id="SSF51366">
    <property type="entry name" value="Ribulose-phoshate binding barrel"/>
    <property type="match status" value="1"/>
</dbReference>
<evidence type="ECO:0000256" key="5">
    <source>
        <dbReference type="ARBA" id="ARBA00022793"/>
    </source>
</evidence>
<dbReference type="InterPro" id="IPR013785">
    <property type="entry name" value="Aldolase_TIM"/>
</dbReference>
<dbReference type="InterPro" id="IPR045186">
    <property type="entry name" value="Indole-3-glycerol_P_synth"/>
</dbReference>
<dbReference type="HAMAP" id="MF_00134_B">
    <property type="entry name" value="IGPS_B"/>
    <property type="match status" value="1"/>
</dbReference>
<sequence length="254" mass="27875">MILDEIIKNKREEIKNLKIPACPERSRGAIPFKSALQRSDKIKLIAEVKKQSPSAGVICPNFDPVKIAKIYEKAGASAISVLTDQKFFGGSIEDLKKVKAAVKIPVLRKDFIIDEKQIYESMAAGADAILLIVKVLGLQQLKEFLKITEKLKMDALVEIHNSDEAEMALEAGAEIIGINNRDLQTFRVDFKNTLGLIKKYPELKNRILVSESGIKNSKQVSELHAAGVSAILVGESLLKAKDISAKIAELIGLS</sequence>
<dbReference type="EMBL" id="MEUJ01000005">
    <property type="protein sequence ID" value="OGC39909.1"/>
    <property type="molecule type" value="Genomic_DNA"/>
</dbReference>
<evidence type="ECO:0000313" key="12">
    <source>
        <dbReference type="Proteomes" id="UP000179242"/>
    </source>
</evidence>
<gene>
    <name evidence="9" type="primary">trpC</name>
    <name evidence="11" type="ORF">A2438_05290</name>
</gene>
<evidence type="ECO:0000313" key="11">
    <source>
        <dbReference type="EMBL" id="OGC39909.1"/>
    </source>
</evidence>
<dbReference type="Pfam" id="PF00218">
    <property type="entry name" value="IGPS"/>
    <property type="match status" value="1"/>
</dbReference>
<comment type="catalytic activity">
    <reaction evidence="1 9">
        <text>1-(2-carboxyphenylamino)-1-deoxy-D-ribulose 5-phosphate + H(+) = (1S,2R)-1-C-(indol-3-yl)glycerol 3-phosphate + CO2 + H2O</text>
        <dbReference type="Rhea" id="RHEA:23476"/>
        <dbReference type="ChEBI" id="CHEBI:15377"/>
        <dbReference type="ChEBI" id="CHEBI:15378"/>
        <dbReference type="ChEBI" id="CHEBI:16526"/>
        <dbReference type="ChEBI" id="CHEBI:58613"/>
        <dbReference type="ChEBI" id="CHEBI:58866"/>
        <dbReference type="EC" id="4.1.1.48"/>
    </reaction>
</comment>
<comment type="caution">
    <text evidence="11">The sequence shown here is derived from an EMBL/GenBank/DDBJ whole genome shotgun (WGS) entry which is preliminary data.</text>
</comment>
<dbReference type="GO" id="GO:0000162">
    <property type="term" value="P:L-tryptophan biosynthetic process"/>
    <property type="evidence" value="ECO:0007669"/>
    <property type="project" value="UniProtKB-UniRule"/>
</dbReference>
<evidence type="ECO:0000256" key="6">
    <source>
        <dbReference type="ARBA" id="ARBA00022822"/>
    </source>
</evidence>
<keyword evidence="7 9" id="KW-0057">Aromatic amino acid biosynthesis</keyword>
<dbReference type="PANTHER" id="PTHR22854:SF2">
    <property type="entry name" value="INDOLE-3-GLYCEROL-PHOSPHATE SYNTHASE"/>
    <property type="match status" value="1"/>
</dbReference>
<evidence type="ECO:0000256" key="9">
    <source>
        <dbReference type="HAMAP-Rule" id="MF_00134"/>
    </source>
</evidence>
<keyword evidence="8 9" id="KW-0456">Lyase</keyword>
<dbReference type="Proteomes" id="UP000179242">
    <property type="component" value="Unassembled WGS sequence"/>
</dbReference>
<comment type="pathway">
    <text evidence="2 9">Amino-acid biosynthesis; L-tryptophan biosynthesis; L-tryptophan from chorismate: step 4/5.</text>
</comment>
<dbReference type="EC" id="4.1.1.48" evidence="9"/>
<reference evidence="11 12" key="1">
    <citation type="journal article" date="2016" name="Nat. Commun.">
        <title>Thousands of microbial genomes shed light on interconnected biogeochemical processes in an aquifer system.</title>
        <authorList>
            <person name="Anantharaman K."/>
            <person name="Brown C.T."/>
            <person name="Hug L.A."/>
            <person name="Sharon I."/>
            <person name="Castelle C.J."/>
            <person name="Probst A.J."/>
            <person name="Thomas B.C."/>
            <person name="Singh A."/>
            <person name="Wilkins M.J."/>
            <person name="Karaoz U."/>
            <person name="Brodie E.L."/>
            <person name="Williams K.H."/>
            <person name="Hubbard S.S."/>
            <person name="Banfield J.F."/>
        </authorList>
    </citation>
    <scope>NUCLEOTIDE SEQUENCE [LARGE SCALE GENOMIC DNA]</scope>
</reference>
<dbReference type="HAMAP" id="MF_00134_A">
    <property type="entry name" value="IGPS_A"/>
    <property type="match status" value="1"/>
</dbReference>
<protein>
    <recommendedName>
        <fullName evidence="9">Indole-3-glycerol phosphate synthase</fullName>
        <shortName evidence="9">IGPS</shortName>
        <ecNumber evidence="9">4.1.1.48</ecNumber>
    </recommendedName>
</protein>
<feature type="domain" description="Indole-3-glycerol phosphate synthase" evidence="10">
    <location>
        <begin position="3"/>
        <end position="250"/>
    </location>
</feature>
<name>A0A1F4U4V7_UNCSA</name>
<keyword evidence="4 9" id="KW-0028">Amino-acid biosynthesis</keyword>
<dbReference type="PANTHER" id="PTHR22854">
    <property type="entry name" value="TRYPTOPHAN BIOSYNTHESIS PROTEIN"/>
    <property type="match status" value="1"/>
</dbReference>
<dbReference type="FunFam" id="3.20.20.70:FF:000024">
    <property type="entry name" value="Indole-3-glycerol phosphate synthase"/>
    <property type="match status" value="1"/>
</dbReference>
<organism evidence="11 12">
    <name type="scientific">candidate division WOR-1 bacterium RIFOXYC2_FULL_46_14</name>
    <dbReference type="NCBI Taxonomy" id="1802587"/>
    <lineage>
        <taxon>Bacteria</taxon>
        <taxon>Bacillati</taxon>
        <taxon>Saganbacteria</taxon>
    </lineage>
</organism>
<dbReference type="CDD" id="cd00331">
    <property type="entry name" value="IGPS"/>
    <property type="match status" value="1"/>
</dbReference>